<dbReference type="SUPFAM" id="SSF51219">
    <property type="entry name" value="TRAP-like"/>
    <property type="match status" value="1"/>
</dbReference>
<dbReference type="RefSeq" id="WP_011943174.1">
    <property type="nucleotide sequence ID" value="NC_009486.1"/>
</dbReference>
<dbReference type="Gene3D" id="3.60.160.10">
    <property type="entry name" value="Mitochondrial biogenesis AIM24"/>
    <property type="match status" value="1"/>
</dbReference>
<dbReference type="STRING" id="390874.Tpet_0551"/>
<dbReference type="AlphaFoldDB" id="A5IK49"/>
<gene>
    <name evidence="1" type="ordered locus">Tpet_0551</name>
</gene>
<organism evidence="1 2">
    <name type="scientific">Thermotoga petrophila (strain ATCC BAA-488 / DSM 13995 / JCM 10881 / RKU-1)</name>
    <dbReference type="NCBI Taxonomy" id="390874"/>
    <lineage>
        <taxon>Bacteria</taxon>
        <taxon>Thermotogati</taxon>
        <taxon>Thermotogota</taxon>
        <taxon>Thermotogae</taxon>
        <taxon>Thermotogales</taxon>
        <taxon>Thermotogaceae</taxon>
        <taxon>Thermotoga</taxon>
    </lineage>
</organism>
<reference evidence="1 2" key="2">
    <citation type="journal article" date="2009" name="Proc. Natl. Acad. Sci. U.S.A.">
        <title>On the chimeric nature, thermophilic origin, and phylogenetic placement of the Thermotogales.</title>
        <authorList>
            <person name="Zhaxybayeva O."/>
            <person name="Swithers K.S."/>
            <person name="Lapierre P."/>
            <person name="Fournier G.P."/>
            <person name="Bickhart D.M."/>
            <person name="DeBoy R.T."/>
            <person name="Nelson K.E."/>
            <person name="Nesbo C.L."/>
            <person name="Doolittle W.F."/>
            <person name="Gogarten J.P."/>
            <person name="Noll K.M."/>
        </authorList>
    </citation>
    <scope>NUCLEOTIDE SEQUENCE [LARGE SCALE GENOMIC DNA]</scope>
    <source>
        <strain evidence="2">ATCC BAA-488 / DSM 13995 / JCM 10881 / RKU-1</strain>
    </source>
</reference>
<dbReference type="NCBIfam" id="TIGR00266">
    <property type="entry name" value="TIGR00266 family protein"/>
    <property type="match status" value="1"/>
</dbReference>
<dbReference type="InterPro" id="IPR002838">
    <property type="entry name" value="AIM24"/>
</dbReference>
<dbReference type="InterPro" id="IPR016031">
    <property type="entry name" value="Trp_RNA-bd_attenuator-like_dom"/>
</dbReference>
<accession>A5IK49</accession>
<dbReference type="PANTHER" id="PTHR43657">
    <property type="entry name" value="TRYPTOPHAN RNA-BINDING ATTENUATOR PROTEIN-LIKE PROTEIN"/>
    <property type="match status" value="1"/>
</dbReference>
<name>A5IK49_THEP1</name>
<dbReference type="eggNOG" id="COG2013">
    <property type="taxonomic scope" value="Bacteria"/>
</dbReference>
<dbReference type="Pfam" id="PF01987">
    <property type="entry name" value="AIM24"/>
    <property type="match status" value="1"/>
</dbReference>
<dbReference type="InterPro" id="IPR036983">
    <property type="entry name" value="AIM24_sf"/>
</dbReference>
<proteinExistence type="predicted"/>
<dbReference type="Proteomes" id="UP000006558">
    <property type="component" value="Chromosome"/>
</dbReference>
<dbReference type="PANTHER" id="PTHR43657:SF1">
    <property type="entry name" value="ALTERED INHERITANCE OF MITOCHONDRIA PROTEIN 24, MITOCHONDRIAL"/>
    <property type="match status" value="1"/>
</dbReference>
<dbReference type="EMBL" id="CP000702">
    <property type="protein sequence ID" value="ABQ46572.1"/>
    <property type="molecule type" value="Genomic_DNA"/>
</dbReference>
<dbReference type="HOGENOM" id="CLU_040551_4_1_0"/>
<sequence length="225" mass="24344">MKYEIVLKGSYALLKVFLSIGESVVVEPGAMVYMKGPIEVNTSATGGVWKALKRAILGGENFFMNTYISRGESEVGLAPQLPGDIDVIPLKDVLYVQSTSFLACDPSVEMDVSFGGLKSFFSGEGIFLLKFFGYGDVAVSSFGGIKSIELKPGEEFTVDTGHVVAFDGTVKWNVRTFGGLKSTLFGGEGLVCTFTGPGRIYVQTRNYPAFVEWIKSLVPRQTGSR</sequence>
<evidence type="ECO:0000313" key="2">
    <source>
        <dbReference type="Proteomes" id="UP000006558"/>
    </source>
</evidence>
<evidence type="ECO:0008006" key="3">
    <source>
        <dbReference type="Google" id="ProtNLM"/>
    </source>
</evidence>
<evidence type="ECO:0000313" key="1">
    <source>
        <dbReference type="EMBL" id="ABQ46572.1"/>
    </source>
</evidence>
<dbReference type="KEGG" id="tpt:Tpet_0551"/>
<reference evidence="2" key="1">
    <citation type="submission" date="2007-05" db="EMBL/GenBank/DDBJ databases">
        <title>Complete sequence of Thermotoga petrophila RKU-1.</title>
        <authorList>
            <consortium name="US DOE Joint Genome Institute"/>
            <person name="Copeland A."/>
            <person name="Lucas S."/>
            <person name="Lapidus A."/>
            <person name="Barry K."/>
            <person name="Glavina del Rio T."/>
            <person name="Dalin E."/>
            <person name="Tice H."/>
            <person name="Pitluck S."/>
            <person name="Sims D."/>
            <person name="Brettin T."/>
            <person name="Bruce D."/>
            <person name="Detter J.C."/>
            <person name="Han C."/>
            <person name="Tapia R."/>
            <person name="Schmutz J."/>
            <person name="Larimer F."/>
            <person name="Land M."/>
            <person name="Hauser L."/>
            <person name="Kyrpides N."/>
            <person name="Mikhailova N."/>
            <person name="Nelson K."/>
            <person name="Gogarten J.P."/>
            <person name="Noll K."/>
            <person name="Richardson P."/>
        </authorList>
    </citation>
    <scope>NUCLEOTIDE SEQUENCE [LARGE SCALE GENOMIC DNA]</scope>
    <source>
        <strain evidence="2">ATCC BAA-488 / DSM 13995 / JCM 10881 / RKU-1</strain>
    </source>
</reference>
<protein>
    <recommendedName>
        <fullName evidence="3">TIGR00266 family protein</fullName>
    </recommendedName>
</protein>